<feature type="signal peptide" evidence="3">
    <location>
        <begin position="1"/>
        <end position="30"/>
    </location>
</feature>
<dbReference type="GO" id="GO:0016020">
    <property type="term" value="C:membrane"/>
    <property type="evidence" value="ECO:0007669"/>
    <property type="project" value="UniProtKB-UniRule"/>
</dbReference>
<dbReference type="PANTHER" id="PTHR30329:SF21">
    <property type="entry name" value="LIPOPROTEIN YIAD-RELATED"/>
    <property type="match status" value="1"/>
</dbReference>
<proteinExistence type="predicted"/>
<evidence type="ECO:0000313" key="5">
    <source>
        <dbReference type="EMBL" id="OJX61270.1"/>
    </source>
</evidence>
<keyword evidence="3" id="KW-0732">Signal</keyword>
<dbReference type="Gene3D" id="3.30.1330.60">
    <property type="entry name" value="OmpA-like domain"/>
    <property type="match status" value="2"/>
</dbReference>
<gene>
    <name evidence="5" type="ORF">BGO89_01440</name>
</gene>
<name>A0A1M3L6S6_9BACT</name>
<organism evidence="5 6">
    <name type="scientific">Candidatus Kapaibacterium thiocyanatum</name>
    <dbReference type="NCBI Taxonomy" id="1895771"/>
    <lineage>
        <taxon>Bacteria</taxon>
        <taxon>Pseudomonadati</taxon>
        <taxon>Candidatus Kapaibacteriota</taxon>
        <taxon>Candidatus Kapaibacteriia</taxon>
        <taxon>Candidatus Kapaibacteriales</taxon>
        <taxon>Candidatus Kapaibacteriaceae</taxon>
        <taxon>Candidatus Kapaibacterium</taxon>
    </lineage>
</organism>
<evidence type="ECO:0000256" key="2">
    <source>
        <dbReference type="SAM" id="MobiDB-lite"/>
    </source>
</evidence>
<dbReference type="Proteomes" id="UP000184233">
    <property type="component" value="Unassembled WGS sequence"/>
</dbReference>
<dbReference type="CDD" id="cd07185">
    <property type="entry name" value="OmpA_C-like"/>
    <property type="match status" value="1"/>
</dbReference>
<reference evidence="5 6" key="1">
    <citation type="submission" date="2016-09" db="EMBL/GenBank/DDBJ databases">
        <title>Genome-resolved meta-omics ties microbial dynamics to process performance in biotechnology for thiocyanate degradation.</title>
        <authorList>
            <person name="Kantor R.S."/>
            <person name="Huddy R.J."/>
            <person name="Iyer R."/>
            <person name="Thomas B.C."/>
            <person name="Brown C.T."/>
            <person name="Anantharaman K."/>
            <person name="Tringe S."/>
            <person name="Hettich R.L."/>
            <person name="Harrison S.T."/>
            <person name="Banfield J.F."/>
        </authorList>
    </citation>
    <scope>NUCLEOTIDE SEQUENCE [LARGE SCALE GENOMIC DNA]</scope>
    <source>
        <strain evidence="5">59-99</strain>
    </source>
</reference>
<evidence type="ECO:0000256" key="1">
    <source>
        <dbReference type="PROSITE-ProRule" id="PRU00473"/>
    </source>
</evidence>
<dbReference type="InterPro" id="IPR006665">
    <property type="entry name" value="OmpA-like"/>
</dbReference>
<dbReference type="AlphaFoldDB" id="A0A1M3L6S6"/>
<dbReference type="PANTHER" id="PTHR30329">
    <property type="entry name" value="STATOR ELEMENT OF FLAGELLAR MOTOR COMPLEX"/>
    <property type="match status" value="1"/>
</dbReference>
<accession>A0A1M3L6S6</accession>
<feature type="region of interest" description="Disordered" evidence="2">
    <location>
        <begin position="190"/>
        <end position="211"/>
    </location>
</feature>
<evidence type="ECO:0000259" key="4">
    <source>
        <dbReference type="PROSITE" id="PS51123"/>
    </source>
</evidence>
<evidence type="ECO:0000313" key="6">
    <source>
        <dbReference type="Proteomes" id="UP000184233"/>
    </source>
</evidence>
<dbReference type="STRING" id="1895771.BGO89_01440"/>
<feature type="chain" id="PRO_5011956902" description="OmpA-like domain-containing protein" evidence="3">
    <location>
        <begin position="31"/>
        <end position="441"/>
    </location>
</feature>
<dbReference type="InterPro" id="IPR050330">
    <property type="entry name" value="Bact_OuterMem_StrucFunc"/>
</dbReference>
<dbReference type="SUPFAM" id="SSF103088">
    <property type="entry name" value="OmpA-like"/>
    <property type="match status" value="2"/>
</dbReference>
<evidence type="ECO:0000256" key="3">
    <source>
        <dbReference type="SAM" id="SignalP"/>
    </source>
</evidence>
<dbReference type="InterPro" id="IPR036737">
    <property type="entry name" value="OmpA-like_sf"/>
</dbReference>
<keyword evidence="1" id="KW-0472">Membrane</keyword>
<comment type="caution">
    <text evidence="5">The sequence shown here is derived from an EMBL/GenBank/DDBJ whole genome shotgun (WGS) entry which is preliminary data.</text>
</comment>
<dbReference type="PROSITE" id="PS51123">
    <property type="entry name" value="OMPA_2"/>
    <property type="match status" value="1"/>
</dbReference>
<feature type="domain" description="OmpA-like" evidence="4">
    <location>
        <begin position="330"/>
        <end position="440"/>
    </location>
</feature>
<dbReference type="Pfam" id="PF00691">
    <property type="entry name" value="OmpA"/>
    <property type="match status" value="1"/>
</dbReference>
<protein>
    <recommendedName>
        <fullName evidence="4">OmpA-like domain-containing protein</fullName>
    </recommendedName>
</protein>
<sequence length="441" mass="49671">MAMSMRSMWERTVAIVTSMLFAVTSMACFAQTTIDDHRKEDHPHPSGRLQISLTTNGLDTAGHEHDILRFEIEEFLSEQVNALLPMIFFDRGKDVLPDRYVRRTAAERTTFDENELFGSRPLDVYHELLNIVGARMRRKPASKITLTGCLMPDSIETGAGGLALRRATRVRDYLTQVWGIDRRRIAIRSRGLPERPSNPSSADGQEENRRVEISSSGSCLLDLVNVRDTIRVSDPPRLRIRPSIVHDTAIASWRLFITQGGIVLDVRRGTGDVPESFDWDPAALPMIYPRTDQPLEMIMEVEDVERRRATTQMLLPVDLVSVRQKRERTEGDMKIDEYGLILFGFGRSDAGGANKAIIDLITSRLAPTSNVTVTGHTDRTGSDEVNLRISSQRAETIGRAIGPRVIDTRGYGTRNALYTNDLPEGRFHNRTVRVHVETPIR</sequence>
<dbReference type="EMBL" id="MKVH01000002">
    <property type="protein sequence ID" value="OJX61270.1"/>
    <property type="molecule type" value="Genomic_DNA"/>
</dbReference>
<dbReference type="PROSITE" id="PS51257">
    <property type="entry name" value="PROKAR_LIPOPROTEIN"/>
    <property type="match status" value="1"/>
</dbReference>